<proteinExistence type="predicted"/>
<dbReference type="AlphaFoldDB" id="A0A8D8FYB2"/>
<reference evidence="2" key="1">
    <citation type="submission" date="2021-05" db="EMBL/GenBank/DDBJ databases">
        <authorList>
            <person name="Alioto T."/>
            <person name="Alioto T."/>
            <person name="Gomez Garrido J."/>
        </authorList>
    </citation>
    <scope>NUCLEOTIDE SEQUENCE</scope>
</reference>
<evidence type="ECO:0000256" key="1">
    <source>
        <dbReference type="SAM" id="MobiDB-lite"/>
    </source>
</evidence>
<organism evidence="2">
    <name type="scientific">Culex pipiens</name>
    <name type="common">House mosquito</name>
    <dbReference type="NCBI Taxonomy" id="7175"/>
    <lineage>
        <taxon>Eukaryota</taxon>
        <taxon>Metazoa</taxon>
        <taxon>Ecdysozoa</taxon>
        <taxon>Arthropoda</taxon>
        <taxon>Hexapoda</taxon>
        <taxon>Insecta</taxon>
        <taxon>Pterygota</taxon>
        <taxon>Neoptera</taxon>
        <taxon>Endopterygota</taxon>
        <taxon>Diptera</taxon>
        <taxon>Nematocera</taxon>
        <taxon>Culicoidea</taxon>
        <taxon>Culicidae</taxon>
        <taxon>Culicinae</taxon>
        <taxon>Culicini</taxon>
        <taxon>Culex</taxon>
        <taxon>Culex</taxon>
    </lineage>
</organism>
<accession>A0A8D8FYB2</accession>
<evidence type="ECO:0000313" key="2">
    <source>
        <dbReference type="EMBL" id="CAG6487590.1"/>
    </source>
</evidence>
<sequence>MSSSNGRVANLSSQRADWPTEWTSRHSRTNHECDNHRTSPRSARRTRKTITKQNKNQRGLSHFERAKQKKPGSSPNARWSLLLTVLLGKQPVAFGERELFCRCAHSLVLFVGGE</sequence>
<feature type="compositionally biased region" description="Polar residues" evidence="1">
    <location>
        <begin position="1"/>
        <end position="15"/>
    </location>
</feature>
<dbReference type="EMBL" id="HBUE01106994">
    <property type="protein sequence ID" value="CAG6487590.1"/>
    <property type="molecule type" value="Transcribed_RNA"/>
</dbReference>
<feature type="compositionally biased region" description="Basic residues" evidence="1">
    <location>
        <begin position="38"/>
        <end position="50"/>
    </location>
</feature>
<protein>
    <submittedName>
        <fullName evidence="2">(northern house mosquito) hypothetical protein</fullName>
    </submittedName>
</protein>
<feature type="region of interest" description="Disordered" evidence="1">
    <location>
        <begin position="1"/>
        <end position="75"/>
    </location>
</feature>
<name>A0A8D8FYB2_CULPI</name>